<protein>
    <recommendedName>
        <fullName evidence="3">ATP-grasp domain-containing protein</fullName>
    </recommendedName>
</protein>
<organism evidence="1 2">
    <name type="scientific">Deinococcus oregonensis</name>
    <dbReference type="NCBI Taxonomy" id="1805970"/>
    <lineage>
        <taxon>Bacteria</taxon>
        <taxon>Thermotogati</taxon>
        <taxon>Deinococcota</taxon>
        <taxon>Deinococci</taxon>
        <taxon>Deinococcales</taxon>
        <taxon>Deinococcaceae</taxon>
        <taxon>Deinococcus</taxon>
    </lineage>
</organism>
<dbReference type="Proteomes" id="UP001589733">
    <property type="component" value="Unassembled WGS sequence"/>
</dbReference>
<evidence type="ECO:0000313" key="2">
    <source>
        <dbReference type="Proteomes" id="UP001589733"/>
    </source>
</evidence>
<name>A0ABV6B3Z4_9DEIO</name>
<evidence type="ECO:0000313" key="1">
    <source>
        <dbReference type="EMBL" id="MFB9994473.1"/>
    </source>
</evidence>
<sequence>MLTTLHHMCLEEFLAARGAAFAPQLVPLTYATAFRLKKLPQGTYIFADLERLSAAELSQAAWLWQQLTLCGNGVRLLNHPTQVKQRFELLRTLHTRGSNDFDVYRLDEHRTPMRFPVFVRSERQHNAVSSGLIPDALALEEFLQEWRGVGDKAGQSIGDSIITEFCGEADERGLYRRYAAFKVGERIIPTDIFFGYGWEVRGLHHTFLVDDQTIAEETAYLQNNPHEAQLRAVFAAAQIDYGRVDYGMVGGRIQVYEINTNPYVAASPLGGEQRAAIYEHFCSNFLAALDALDSRSITPLWSVQPAADSAGHSAGQWRWAKQTLYSALWNSGPSSSYAQRLRQLRQVVLRGRQGRTRMFKKV</sequence>
<dbReference type="EMBL" id="JBHLYR010000062">
    <property type="protein sequence ID" value="MFB9994473.1"/>
    <property type="molecule type" value="Genomic_DNA"/>
</dbReference>
<dbReference type="RefSeq" id="WP_380015343.1">
    <property type="nucleotide sequence ID" value="NZ_JBHLYR010000062.1"/>
</dbReference>
<keyword evidence="2" id="KW-1185">Reference proteome</keyword>
<evidence type="ECO:0008006" key="3">
    <source>
        <dbReference type="Google" id="ProtNLM"/>
    </source>
</evidence>
<proteinExistence type="predicted"/>
<accession>A0ABV6B3Z4</accession>
<reference evidence="1 2" key="1">
    <citation type="submission" date="2024-09" db="EMBL/GenBank/DDBJ databases">
        <authorList>
            <person name="Sun Q."/>
            <person name="Mori K."/>
        </authorList>
    </citation>
    <scope>NUCLEOTIDE SEQUENCE [LARGE SCALE GENOMIC DNA]</scope>
    <source>
        <strain evidence="1 2">JCM 13503</strain>
    </source>
</reference>
<comment type="caution">
    <text evidence="1">The sequence shown here is derived from an EMBL/GenBank/DDBJ whole genome shotgun (WGS) entry which is preliminary data.</text>
</comment>
<gene>
    <name evidence="1" type="ORF">ACFFLM_21180</name>
</gene>